<gene>
    <name evidence="2" type="ORF">AB0C36_04650</name>
</gene>
<sequence>MTRTSATSPASTSPAPSRAADLVIVGARVLTQDPANPVATALAVRDGRVVAVGSDADVRPHVGSRTEVVDASGHVVTPGLTDCHQHPVLGSEMARGADLVGAITLDELRTRLADHAALVGPDGWVVGYGGEYGAFAVRTLHRDLIDEAVGGRPAFIWMSDAHSALMSTEGLRRAGITGPREFADRAEVVCDERGPTGELHEQAATSLGYAAVPPMDGAELAARVTALFAAQAKLGVTGVHVLDDGPGTAATLTALAASGELAMRVRWAPWCPPGEVDNLAQRISDLRKAIAPEGLLRLAAVKFFADGAIDGGGAWLQEPDCCGESHRSQWKDIARYADAVAIAAANGLPAWTHAIGDQAVAHALDTYAHTPAPRGTRHRIEHAEVLQDPEVTRFAALDVVASMQPTHMDWSLPDQSDNWSKRVGPERAALAWRYGDILRAGGRVALGSDWPVAAFDPRRTLAGAQLRRPAGESDRAPYGSSPGITAAQALAGYTTEAAYAAGEEAQAGRIAVGHHADLTVFADDPTRVAPDDVAQLPVTATIVAGSFTHRTDI</sequence>
<dbReference type="PANTHER" id="PTHR22642">
    <property type="entry name" value="IMIDAZOLONEPROPIONASE"/>
    <property type="match status" value="1"/>
</dbReference>
<dbReference type="InterPro" id="IPR011059">
    <property type="entry name" value="Metal-dep_hydrolase_composite"/>
</dbReference>
<dbReference type="Pfam" id="PF07969">
    <property type="entry name" value="Amidohydro_3"/>
    <property type="match status" value="1"/>
</dbReference>
<dbReference type="InterPro" id="IPR032466">
    <property type="entry name" value="Metal_Hydrolase"/>
</dbReference>
<evidence type="ECO:0000313" key="2">
    <source>
        <dbReference type="EMBL" id="MEU8132781.1"/>
    </source>
</evidence>
<dbReference type="InterPro" id="IPR033932">
    <property type="entry name" value="YtcJ-like"/>
</dbReference>
<reference evidence="2 3" key="1">
    <citation type="submission" date="2024-06" db="EMBL/GenBank/DDBJ databases">
        <title>The Natural Products Discovery Center: Release of the First 8490 Sequenced Strains for Exploring Actinobacteria Biosynthetic Diversity.</title>
        <authorList>
            <person name="Kalkreuter E."/>
            <person name="Kautsar S.A."/>
            <person name="Yang D."/>
            <person name="Bader C.D."/>
            <person name="Teijaro C.N."/>
            <person name="Fluegel L."/>
            <person name="Davis C.M."/>
            <person name="Simpson J.R."/>
            <person name="Lauterbach L."/>
            <person name="Steele A.D."/>
            <person name="Gui C."/>
            <person name="Meng S."/>
            <person name="Li G."/>
            <person name="Viehrig K."/>
            <person name="Ye F."/>
            <person name="Su P."/>
            <person name="Kiefer A.F."/>
            <person name="Nichols A."/>
            <person name="Cepeda A.J."/>
            <person name="Yan W."/>
            <person name="Fan B."/>
            <person name="Jiang Y."/>
            <person name="Adhikari A."/>
            <person name="Zheng C.-J."/>
            <person name="Schuster L."/>
            <person name="Cowan T.M."/>
            <person name="Smanski M.J."/>
            <person name="Chevrette M.G."/>
            <person name="De Carvalho L.P.S."/>
            <person name="Shen B."/>
        </authorList>
    </citation>
    <scope>NUCLEOTIDE SEQUENCE [LARGE SCALE GENOMIC DNA]</scope>
    <source>
        <strain evidence="2 3">NPDC048946</strain>
    </source>
</reference>
<dbReference type="Gene3D" id="2.30.40.10">
    <property type="entry name" value="Urease, subunit C, domain 1"/>
    <property type="match status" value="1"/>
</dbReference>
<name>A0ABV3DAL1_9ACTN</name>
<dbReference type="EMBL" id="JBEZFP010000007">
    <property type="protein sequence ID" value="MEU8132781.1"/>
    <property type="molecule type" value="Genomic_DNA"/>
</dbReference>
<dbReference type="Gene3D" id="3.10.310.70">
    <property type="match status" value="1"/>
</dbReference>
<dbReference type="SUPFAM" id="SSF51556">
    <property type="entry name" value="Metallo-dependent hydrolases"/>
    <property type="match status" value="1"/>
</dbReference>
<keyword evidence="2" id="KW-0378">Hydrolase</keyword>
<dbReference type="CDD" id="cd01300">
    <property type="entry name" value="YtcJ_like"/>
    <property type="match status" value="1"/>
</dbReference>
<evidence type="ECO:0000313" key="3">
    <source>
        <dbReference type="Proteomes" id="UP001551482"/>
    </source>
</evidence>
<proteinExistence type="predicted"/>
<dbReference type="RefSeq" id="WP_358349164.1">
    <property type="nucleotide sequence ID" value="NZ_JBEZFP010000007.1"/>
</dbReference>
<keyword evidence="3" id="KW-1185">Reference proteome</keyword>
<dbReference type="InterPro" id="IPR013108">
    <property type="entry name" value="Amidohydro_3"/>
</dbReference>
<dbReference type="GO" id="GO:0016787">
    <property type="term" value="F:hydrolase activity"/>
    <property type="evidence" value="ECO:0007669"/>
    <property type="project" value="UniProtKB-KW"/>
</dbReference>
<organism evidence="2 3">
    <name type="scientific">Streptodolium elevatio</name>
    <dbReference type="NCBI Taxonomy" id="3157996"/>
    <lineage>
        <taxon>Bacteria</taxon>
        <taxon>Bacillati</taxon>
        <taxon>Actinomycetota</taxon>
        <taxon>Actinomycetes</taxon>
        <taxon>Kitasatosporales</taxon>
        <taxon>Streptomycetaceae</taxon>
        <taxon>Streptodolium</taxon>
    </lineage>
</organism>
<accession>A0ABV3DAL1</accession>
<comment type="caution">
    <text evidence="2">The sequence shown here is derived from an EMBL/GenBank/DDBJ whole genome shotgun (WGS) entry which is preliminary data.</text>
</comment>
<dbReference type="Gene3D" id="3.20.20.140">
    <property type="entry name" value="Metal-dependent hydrolases"/>
    <property type="match status" value="1"/>
</dbReference>
<dbReference type="SUPFAM" id="SSF51338">
    <property type="entry name" value="Composite domain of metallo-dependent hydrolases"/>
    <property type="match status" value="1"/>
</dbReference>
<dbReference type="PANTHER" id="PTHR22642:SF2">
    <property type="entry name" value="PROTEIN LONG AFTER FAR-RED 3"/>
    <property type="match status" value="1"/>
</dbReference>
<feature type="domain" description="Amidohydrolase 3" evidence="1">
    <location>
        <begin position="67"/>
        <end position="547"/>
    </location>
</feature>
<protein>
    <submittedName>
        <fullName evidence="2">Amidohydrolase</fullName>
        <ecNumber evidence="2">3.5.-.-</ecNumber>
    </submittedName>
</protein>
<evidence type="ECO:0000259" key="1">
    <source>
        <dbReference type="Pfam" id="PF07969"/>
    </source>
</evidence>
<dbReference type="Proteomes" id="UP001551482">
    <property type="component" value="Unassembled WGS sequence"/>
</dbReference>
<dbReference type="EC" id="3.5.-.-" evidence="2"/>